<dbReference type="InParanoid" id="K0IGQ4"/>
<sequence length="140" mass="15256">MDRALKALGTTTISSMAEETITVSCAGDSQLAAEIYNHLCSKVGKADTGYISLVEDEIGIDRRSTLTKDAVRQILDSFVRSNPERLKNHQVIESGDIFVVGIVAEPSKVDALLTCEFCGYFTPYQEDLFIHKRMHAGGGG</sequence>
<accession>K0IGQ4</accession>
<feature type="domain" description="C2H2-type" evidence="1">
    <location>
        <begin position="113"/>
        <end position="137"/>
    </location>
</feature>
<dbReference type="InterPro" id="IPR013087">
    <property type="entry name" value="Znf_C2H2_type"/>
</dbReference>
<dbReference type="OrthoDB" id="384456at2157"/>
<name>K0IGQ4_NITGG</name>
<dbReference type="EMBL" id="CP002408">
    <property type="protein sequence ID" value="AFU56997.1"/>
    <property type="molecule type" value="Genomic_DNA"/>
</dbReference>
<dbReference type="HOGENOM" id="CLU_1830646_0_0_2"/>
<evidence type="ECO:0000313" key="3">
    <source>
        <dbReference type="Proteomes" id="UP000008037"/>
    </source>
</evidence>
<dbReference type="AlphaFoldDB" id="K0IGQ4"/>
<dbReference type="STRING" id="1237085.Ngar_c00470"/>
<dbReference type="Proteomes" id="UP000008037">
    <property type="component" value="Chromosome"/>
</dbReference>
<reference evidence="2 3" key="1">
    <citation type="journal article" date="2012" name="Environ. Microbiol.">
        <title>The genome of the ammonia-oxidizing Candidatus Nitrososphaera gargensis: insights into metabolic versatility and environmental adaptations.</title>
        <authorList>
            <person name="Spang A."/>
            <person name="Poehlein A."/>
            <person name="Offre P."/>
            <person name="Zumbragel S."/>
            <person name="Haider S."/>
            <person name="Rychlik N."/>
            <person name="Nowka B."/>
            <person name="Schmeisser C."/>
            <person name="Lebedeva E.V."/>
            <person name="Rattei T."/>
            <person name="Bohm C."/>
            <person name="Schmid M."/>
            <person name="Galushko A."/>
            <person name="Hatzenpichler R."/>
            <person name="Weinmaier T."/>
            <person name="Daniel R."/>
            <person name="Schleper C."/>
            <person name="Spieck E."/>
            <person name="Streit W."/>
            <person name="Wagner M."/>
        </authorList>
    </citation>
    <scope>NUCLEOTIDE SEQUENCE [LARGE SCALE GENOMIC DNA]</scope>
    <source>
        <strain evidence="3">Ga9.2</strain>
    </source>
</reference>
<evidence type="ECO:0000259" key="1">
    <source>
        <dbReference type="PROSITE" id="PS50157"/>
    </source>
</evidence>
<keyword evidence="3" id="KW-1185">Reference proteome</keyword>
<organism evidence="2 3">
    <name type="scientific">Nitrososphaera gargensis (strain Ga9.2)</name>
    <dbReference type="NCBI Taxonomy" id="1237085"/>
    <lineage>
        <taxon>Archaea</taxon>
        <taxon>Nitrososphaerota</taxon>
        <taxon>Nitrososphaeria</taxon>
        <taxon>Nitrososphaerales</taxon>
        <taxon>Nitrososphaeraceae</taxon>
        <taxon>Nitrososphaera</taxon>
    </lineage>
</organism>
<dbReference type="BioCyc" id="CNIT1237085:G1324-47-MONOMER"/>
<gene>
    <name evidence="2" type="ordered locus">Ngar_c00470</name>
</gene>
<dbReference type="KEGG" id="nga:Ngar_c00470"/>
<protein>
    <submittedName>
        <fullName evidence="2">Zinc finger C2H2 domain-containing protein</fullName>
    </submittedName>
</protein>
<dbReference type="RefSeq" id="WP_015017570.1">
    <property type="nucleotide sequence ID" value="NC_018719.1"/>
</dbReference>
<dbReference type="PROSITE" id="PS50157">
    <property type="entry name" value="ZINC_FINGER_C2H2_2"/>
    <property type="match status" value="1"/>
</dbReference>
<evidence type="ECO:0000313" key="2">
    <source>
        <dbReference type="EMBL" id="AFU56997.1"/>
    </source>
</evidence>
<dbReference type="GeneID" id="13796223"/>
<proteinExistence type="predicted"/>